<feature type="region of interest" description="Disordered" evidence="1">
    <location>
        <begin position="501"/>
        <end position="539"/>
    </location>
</feature>
<evidence type="ECO:0000313" key="2">
    <source>
        <dbReference type="EMBL" id="AAX92902.1"/>
    </source>
</evidence>
<dbReference type="Proteomes" id="UP000000763">
    <property type="component" value="Chromosome 11"/>
</dbReference>
<sequence>MDEIGENCQSLKSDEFPSQGWSDDSYMPEINQEISSSIMTEHEVDPSDIMPITLEDLNEEQRQDMEQHMKTIREEALVRMFIKTHQGVVCQSDPPLKLVSDDKVTSDSPNPSLAIQKVNDHYVDVSATSSFASIQYAYNAMEGSIGVYTADCMGIGYMQNRADGMTGRDTGLTAPYVCQTVPTVAGQTVPYPGQIGPPVAGLTAPLTTGQTGCLAGYNDPNRGYPHDTGYGQYNNIAPQQPPFRPPNPPPNAHRPENIELISIIIRDKFGIEAWNRAREYQKSYPNYYDNIPYPRGYRVSEFTKFSGEDSRTTWEHAAELNDGLDSIISESELVLSPKTESQIGHVEVRMLEQQWSILANLLNNVVSLLAPDSISTWSQMECEFHDYFKDASLMEQRPIDNLSVNCDTISVTPMPTRIVSNPPPISPIDFDNKKVVTRPCQAESTKGKTVIIGDPRPKTIRINNAKAEDRKVTKDESSSSQKTKKPKLTFEMLMANYKKGLAGQRFDNQTSDSKRSRSSRRKRFGQTPKQLEPSTIPTPYKSPVVMPWYPYPMSLYVYPFMYYMPWMPQPHMSCHQEWKQSPKTVPSHSSSRQDRFPQKNRSSGSKVKKVKKIPRGRSDRGALEMSGKVESNTRASTSTENIKNHHLALGTQPQPNYIPSGLSCSQKRRLQRLRVIGQKEKEAEDVENKTCNNLEPRTASKRVWRPKECGIHLAFEITQSRKPIFLGGQDINMLMRKSREMNSDGYNITSLSRRLLDAKARNKFEVHPKKWHKVLSEALWAHRISKHGATKVTPFELVYGQKAVLPVEVNLGSLRYTRQDDLSIEDYKTLMGGNFEDVIDKRLKTFKEMETLQGQHFSQSTQWEILEEILSYGLARCLGSLVADSRCSSKRQGDMCLQPNLAPMGEIGEKCQSFKSDGFRSQGRSDHRLDVEKGL</sequence>
<feature type="region of interest" description="Disordered" evidence="1">
    <location>
        <begin position="450"/>
        <end position="489"/>
    </location>
</feature>
<reference evidence="3" key="2">
    <citation type="journal article" date="2008" name="Nucleic Acids Res.">
        <title>The rice annotation project database (RAP-DB): 2008 update.</title>
        <authorList>
            <consortium name="The rice annotation project (RAP)"/>
        </authorList>
    </citation>
    <scope>GENOME REANNOTATION</scope>
    <source>
        <strain evidence="3">cv. Nipponbare</strain>
    </source>
</reference>
<evidence type="ECO:0000313" key="3">
    <source>
        <dbReference type="Proteomes" id="UP000000763"/>
    </source>
</evidence>
<proteinExistence type="predicted"/>
<protein>
    <submittedName>
        <fullName evidence="2">Retrotransposon protein, putative, Ty3-gypsy sub-class</fullName>
    </submittedName>
</protein>
<reference evidence="3" key="1">
    <citation type="journal article" date="2005" name="Nature">
        <title>The map-based sequence of the rice genome.</title>
        <authorList>
            <consortium name="International rice genome sequencing project (IRGSP)"/>
            <person name="Matsumoto T."/>
            <person name="Wu J."/>
            <person name="Kanamori H."/>
            <person name="Katayose Y."/>
            <person name="Fujisawa M."/>
            <person name="Namiki N."/>
            <person name="Mizuno H."/>
            <person name="Yamamoto K."/>
            <person name="Antonio B.A."/>
            <person name="Baba T."/>
            <person name="Sakata K."/>
            <person name="Nagamura Y."/>
            <person name="Aoki H."/>
            <person name="Arikawa K."/>
            <person name="Arita K."/>
            <person name="Bito T."/>
            <person name="Chiden Y."/>
            <person name="Fujitsuka N."/>
            <person name="Fukunaka R."/>
            <person name="Hamada M."/>
            <person name="Harada C."/>
            <person name="Hayashi A."/>
            <person name="Hijishita S."/>
            <person name="Honda M."/>
            <person name="Hosokawa S."/>
            <person name="Ichikawa Y."/>
            <person name="Idonuma A."/>
            <person name="Iijima M."/>
            <person name="Ikeda M."/>
            <person name="Ikeno M."/>
            <person name="Ito K."/>
            <person name="Ito S."/>
            <person name="Ito T."/>
            <person name="Ito Y."/>
            <person name="Ito Y."/>
            <person name="Iwabuchi A."/>
            <person name="Kamiya K."/>
            <person name="Karasawa W."/>
            <person name="Kurita K."/>
            <person name="Katagiri S."/>
            <person name="Kikuta A."/>
            <person name="Kobayashi H."/>
            <person name="Kobayashi N."/>
            <person name="Machita K."/>
            <person name="Maehara T."/>
            <person name="Masukawa M."/>
            <person name="Mizubayashi T."/>
            <person name="Mukai Y."/>
            <person name="Nagasaki H."/>
            <person name="Nagata Y."/>
            <person name="Naito S."/>
            <person name="Nakashima M."/>
            <person name="Nakama Y."/>
            <person name="Nakamichi Y."/>
            <person name="Nakamura M."/>
            <person name="Meguro A."/>
            <person name="Negishi M."/>
            <person name="Ohta I."/>
            <person name="Ohta T."/>
            <person name="Okamoto M."/>
            <person name="Ono N."/>
            <person name="Saji S."/>
            <person name="Sakaguchi M."/>
            <person name="Sakai K."/>
            <person name="Shibata M."/>
            <person name="Shimokawa T."/>
            <person name="Song J."/>
            <person name="Takazaki Y."/>
            <person name="Terasawa K."/>
            <person name="Tsugane M."/>
            <person name="Tsuji K."/>
            <person name="Ueda S."/>
            <person name="Waki K."/>
            <person name="Yamagata H."/>
            <person name="Yamamoto M."/>
            <person name="Yamamoto S."/>
            <person name="Yamane H."/>
            <person name="Yoshiki S."/>
            <person name="Yoshihara R."/>
            <person name="Yukawa K."/>
            <person name="Zhong H."/>
            <person name="Yano M."/>
            <person name="Yuan Q."/>
            <person name="Ouyang S."/>
            <person name="Liu J."/>
            <person name="Jones K.M."/>
            <person name="Gansberger K."/>
            <person name="Moffat K."/>
            <person name="Hill J."/>
            <person name="Bera J."/>
            <person name="Fadrosh D."/>
            <person name="Jin S."/>
            <person name="Johri S."/>
            <person name="Kim M."/>
            <person name="Overton L."/>
            <person name="Reardon M."/>
            <person name="Tsitrin T."/>
            <person name="Vuong H."/>
            <person name="Weaver B."/>
            <person name="Ciecko A."/>
            <person name="Tallon L."/>
            <person name="Jackson J."/>
            <person name="Pai G."/>
            <person name="Aken S.V."/>
            <person name="Utterback T."/>
            <person name="Reidmuller S."/>
            <person name="Feldblyum T."/>
            <person name="Hsiao J."/>
            <person name="Zismann V."/>
            <person name="Iobst S."/>
            <person name="de Vazeille A.R."/>
            <person name="Buell C.R."/>
            <person name="Ying K."/>
            <person name="Li Y."/>
            <person name="Lu T."/>
            <person name="Huang Y."/>
            <person name="Zhao Q."/>
            <person name="Feng Q."/>
            <person name="Zhang L."/>
            <person name="Zhu J."/>
            <person name="Weng Q."/>
            <person name="Mu J."/>
            <person name="Lu Y."/>
            <person name="Fan D."/>
            <person name="Liu Y."/>
            <person name="Guan J."/>
            <person name="Zhang Y."/>
            <person name="Yu S."/>
            <person name="Liu X."/>
            <person name="Zhang Y."/>
            <person name="Hong G."/>
            <person name="Han B."/>
            <person name="Choisne N."/>
            <person name="Demange N."/>
            <person name="Orjeda G."/>
            <person name="Samain S."/>
            <person name="Cattolico L."/>
            <person name="Pelletier E."/>
            <person name="Couloux A."/>
            <person name="Segurens B."/>
            <person name="Wincker P."/>
            <person name="D'Hont A."/>
            <person name="Scarpelli C."/>
            <person name="Weissenbach J."/>
            <person name="Salanoubat M."/>
            <person name="Quetier F."/>
            <person name="Yu Y."/>
            <person name="Kim H.R."/>
            <person name="Rambo T."/>
            <person name="Currie J."/>
            <person name="Collura K."/>
            <person name="Luo M."/>
            <person name="Yang T."/>
            <person name="Ammiraju J.S.S."/>
            <person name="Engler F."/>
            <person name="Soderlund C."/>
            <person name="Wing R.A."/>
            <person name="Palmer L.E."/>
            <person name="de la Bastide M."/>
            <person name="Spiegel L."/>
            <person name="Nascimento L."/>
            <person name="Zutavern T."/>
            <person name="O'Shaughnessy A."/>
            <person name="Dike S."/>
            <person name="Dedhia N."/>
            <person name="Preston R."/>
            <person name="Balija V."/>
            <person name="McCombie W.R."/>
            <person name="Chow T."/>
            <person name="Chen H."/>
            <person name="Chung M."/>
            <person name="Chen C."/>
            <person name="Shaw J."/>
            <person name="Wu H."/>
            <person name="Hsiao K."/>
            <person name="Chao Y."/>
            <person name="Chu M."/>
            <person name="Cheng C."/>
            <person name="Hour A."/>
            <person name="Lee P."/>
            <person name="Lin S."/>
            <person name="Lin Y."/>
            <person name="Liou J."/>
            <person name="Liu S."/>
            <person name="Hsing Y."/>
            <person name="Raghuvanshi S."/>
            <person name="Mohanty A."/>
            <person name="Bharti A.K."/>
            <person name="Gaur A."/>
            <person name="Gupta V."/>
            <person name="Kumar D."/>
            <person name="Ravi V."/>
            <person name="Vij S."/>
            <person name="Kapur A."/>
            <person name="Khurana P."/>
            <person name="Khurana P."/>
            <person name="Khurana J.P."/>
            <person name="Tyagi A.K."/>
            <person name="Gaikwad K."/>
            <person name="Singh A."/>
            <person name="Dalal V."/>
            <person name="Srivastava S."/>
            <person name="Dixit A."/>
            <person name="Pal A.K."/>
            <person name="Ghazi I.A."/>
            <person name="Yadav M."/>
            <person name="Pandit A."/>
            <person name="Bhargava A."/>
            <person name="Sureshbabu K."/>
            <person name="Batra K."/>
            <person name="Sharma T.R."/>
            <person name="Mohapatra T."/>
            <person name="Singh N.K."/>
            <person name="Messing J."/>
            <person name="Nelson A.B."/>
            <person name="Fuks G."/>
            <person name="Kavchok S."/>
            <person name="Keizer G."/>
            <person name="Linton E."/>
            <person name="Llaca V."/>
            <person name="Song R."/>
            <person name="Tanyolac B."/>
            <person name="Young S."/>
            <person name="Ho-Il K."/>
            <person name="Hahn J.H."/>
            <person name="Sangsakoo G."/>
            <person name="Vanavichit A."/>
            <person name="de Mattos Luiz.A.T."/>
            <person name="Zimmer P.D."/>
            <person name="Malone G."/>
            <person name="Dellagostin O."/>
            <person name="de Oliveira A.C."/>
            <person name="Bevan M."/>
            <person name="Bancroft I."/>
            <person name="Minx P."/>
            <person name="Cordum H."/>
            <person name="Wilson R."/>
            <person name="Cheng Z."/>
            <person name="Jin W."/>
            <person name="Jiang J."/>
            <person name="Leong S.A."/>
            <person name="Iwama H."/>
            <person name="Gojobori T."/>
            <person name="Itoh T."/>
            <person name="Niimura Y."/>
            <person name="Fujii Y."/>
            <person name="Habara T."/>
            <person name="Sakai H."/>
            <person name="Sato Y."/>
            <person name="Wilson G."/>
            <person name="Kumar K."/>
            <person name="McCouch S."/>
            <person name="Juretic N."/>
            <person name="Hoen D."/>
            <person name="Wright S."/>
            <person name="Bruskiewich R."/>
            <person name="Bureau T."/>
            <person name="Miyao A."/>
            <person name="Hirochika H."/>
            <person name="Nishikawa T."/>
            <person name="Kadowaki K."/>
            <person name="Sugiura M."/>
            <person name="Burr B."/>
            <person name="Sasaki T."/>
        </authorList>
    </citation>
    <scope>NUCLEOTIDE SEQUENCE [LARGE SCALE GENOMIC DNA]</scope>
    <source>
        <strain evidence="3">cv. Nipponbare</strain>
    </source>
</reference>
<dbReference type="Gene3D" id="3.30.420.10">
    <property type="entry name" value="Ribonuclease H-like superfamily/Ribonuclease H"/>
    <property type="match status" value="1"/>
</dbReference>
<feature type="region of interest" description="Disordered" evidence="1">
    <location>
        <begin position="1"/>
        <end position="26"/>
    </location>
</feature>
<dbReference type="AlphaFoldDB" id="Q2R740"/>
<feature type="compositionally biased region" description="Polar residues" evidence="1">
    <location>
        <begin position="581"/>
        <end position="590"/>
    </location>
</feature>
<dbReference type="PANTHER" id="PTHR48475">
    <property type="entry name" value="RIBONUCLEASE H"/>
    <property type="match status" value="1"/>
</dbReference>
<accession>Q2R740</accession>
<dbReference type="PANTHER" id="PTHR48475:SF1">
    <property type="entry name" value="RNASE H TYPE-1 DOMAIN-CONTAINING PROTEIN"/>
    <property type="match status" value="1"/>
</dbReference>
<evidence type="ECO:0000256" key="1">
    <source>
        <dbReference type="SAM" id="MobiDB-lite"/>
    </source>
</evidence>
<dbReference type="GO" id="GO:0003676">
    <property type="term" value="F:nucleic acid binding"/>
    <property type="evidence" value="ECO:0007669"/>
    <property type="project" value="InterPro"/>
</dbReference>
<feature type="compositionally biased region" description="Basic and acidic residues" evidence="1">
    <location>
        <begin position="466"/>
        <end position="477"/>
    </location>
</feature>
<gene>
    <name evidence="2" type="ordered locus">LOC_Os11g17900</name>
</gene>
<organism evidence="2 3">
    <name type="scientific">Oryza sativa subsp. japonica</name>
    <name type="common">Rice</name>
    <dbReference type="NCBI Taxonomy" id="39947"/>
    <lineage>
        <taxon>Eukaryota</taxon>
        <taxon>Viridiplantae</taxon>
        <taxon>Streptophyta</taxon>
        <taxon>Embryophyta</taxon>
        <taxon>Tracheophyta</taxon>
        <taxon>Spermatophyta</taxon>
        <taxon>Magnoliopsida</taxon>
        <taxon>Liliopsida</taxon>
        <taxon>Poales</taxon>
        <taxon>Poaceae</taxon>
        <taxon>BOP clade</taxon>
        <taxon>Oryzoideae</taxon>
        <taxon>Oryzeae</taxon>
        <taxon>Oryzinae</taxon>
        <taxon>Oryza</taxon>
        <taxon>Oryza sativa</taxon>
    </lineage>
</organism>
<feature type="compositionally biased region" description="Polar residues" evidence="1">
    <location>
        <begin position="629"/>
        <end position="640"/>
    </location>
</feature>
<name>Q2R740_ORYSJ</name>
<dbReference type="EMBL" id="AC133006">
    <property type="protein sequence ID" value="AAX92902.1"/>
    <property type="molecule type" value="Genomic_DNA"/>
</dbReference>
<dbReference type="InterPro" id="IPR036397">
    <property type="entry name" value="RNaseH_sf"/>
</dbReference>
<feature type="compositionally biased region" description="Polar residues" evidence="1">
    <location>
        <begin position="527"/>
        <end position="537"/>
    </location>
</feature>
<feature type="compositionally biased region" description="Basic residues" evidence="1">
    <location>
        <begin position="606"/>
        <end position="615"/>
    </location>
</feature>
<feature type="region of interest" description="Disordered" evidence="1">
    <location>
        <begin position="578"/>
        <end position="640"/>
    </location>
</feature>